<organism evidence="3 4">
    <name type="scientific">Ideonella aquatica</name>
    <dbReference type="NCBI Taxonomy" id="2824119"/>
    <lineage>
        <taxon>Bacteria</taxon>
        <taxon>Pseudomonadati</taxon>
        <taxon>Pseudomonadota</taxon>
        <taxon>Betaproteobacteria</taxon>
        <taxon>Burkholderiales</taxon>
        <taxon>Sphaerotilaceae</taxon>
        <taxon>Ideonella</taxon>
    </lineage>
</organism>
<evidence type="ECO:0000313" key="4">
    <source>
        <dbReference type="Proteomes" id="UP000678374"/>
    </source>
</evidence>
<dbReference type="SUPFAM" id="SSF54001">
    <property type="entry name" value="Cysteine proteinases"/>
    <property type="match status" value="1"/>
</dbReference>
<dbReference type="PROSITE" id="PS50911">
    <property type="entry name" value="CHAP"/>
    <property type="match status" value="1"/>
</dbReference>
<sequence length="411" mass="45461">MTAADLISRPIHTLENAMQQPLSVPPDLLRRQSLIVAGGSTLLALAGCGGGQEDLSQREPTELQPPRLDGGRSLTPGLRRRALDVGNERQSVLLSRQTPTWVYYTQDTTVVDDFRWYISPLHQGNTQVGAYSLGPIVQGEASWWTVSSDAITLSQNGAQITVRGNLDTDPSDSFYDIGRHLWLSDASIHRDRQLLQGDSVRAKWYFFQAPNGYWYIIPDPQYAPPTAPLVKRFAELNGKYNWVDVDGSGQVALFNWDQGSPILRFSPVTGYADANVGLRHNMDGQYGAQCVDLMHHYIDSALGIAYPHGFTGDAYSIFQNAPDSSTRESSIYGTVTFQKVINTPSAVPEPGDIIFWSSPDPGHVAIVIEADINRFQSLDQNWVNPPSPDGTPAARVEHNYHNVAGWLSPRW</sequence>
<comment type="caution">
    <text evidence="3">The sequence shown here is derived from an EMBL/GenBank/DDBJ whole genome shotgun (WGS) entry which is preliminary data.</text>
</comment>
<proteinExistence type="predicted"/>
<dbReference type="RefSeq" id="WP_210803099.1">
    <property type="nucleotide sequence ID" value="NZ_JAGQDE010000014.1"/>
</dbReference>
<evidence type="ECO:0000256" key="1">
    <source>
        <dbReference type="SAM" id="MobiDB-lite"/>
    </source>
</evidence>
<protein>
    <submittedName>
        <fullName evidence="3">CHAP domain-containing protein</fullName>
    </submittedName>
</protein>
<reference evidence="3" key="1">
    <citation type="submission" date="2021-04" db="EMBL/GenBank/DDBJ databases">
        <title>The genome sequence of Ideonella sp. 4Y11.</title>
        <authorList>
            <person name="Liu Y."/>
        </authorList>
    </citation>
    <scope>NUCLEOTIDE SEQUENCE</scope>
    <source>
        <strain evidence="3">4Y11</strain>
    </source>
</reference>
<evidence type="ECO:0000313" key="3">
    <source>
        <dbReference type="EMBL" id="MBQ0960426.1"/>
    </source>
</evidence>
<keyword evidence="4" id="KW-1185">Reference proteome</keyword>
<dbReference type="AlphaFoldDB" id="A0A940YM15"/>
<gene>
    <name evidence="3" type="ORF">KAK06_15840</name>
</gene>
<dbReference type="Pfam" id="PF05257">
    <property type="entry name" value="CHAP"/>
    <property type="match status" value="1"/>
</dbReference>
<name>A0A940YM15_9BURK</name>
<dbReference type="InterPro" id="IPR038765">
    <property type="entry name" value="Papain-like_cys_pep_sf"/>
</dbReference>
<dbReference type="Gene3D" id="3.90.1720.10">
    <property type="entry name" value="endopeptidase domain like (from Nostoc punctiforme)"/>
    <property type="match status" value="1"/>
</dbReference>
<dbReference type="EMBL" id="JAGQDE010000014">
    <property type="protein sequence ID" value="MBQ0960426.1"/>
    <property type="molecule type" value="Genomic_DNA"/>
</dbReference>
<dbReference type="Proteomes" id="UP000678374">
    <property type="component" value="Unassembled WGS sequence"/>
</dbReference>
<dbReference type="InterPro" id="IPR007921">
    <property type="entry name" value="CHAP_dom"/>
</dbReference>
<feature type="region of interest" description="Disordered" evidence="1">
    <location>
        <begin position="50"/>
        <end position="74"/>
    </location>
</feature>
<evidence type="ECO:0000259" key="2">
    <source>
        <dbReference type="PROSITE" id="PS50911"/>
    </source>
</evidence>
<accession>A0A940YM15</accession>
<feature type="domain" description="Peptidase C51" evidence="2">
    <location>
        <begin position="265"/>
        <end position="408"/>
    </location>
</feature>